<reference evidence="4 8" key="2">
    <citation type="submission" date="2016-05" db="EMBL/GenBank/DDBJ databases">
        <title>The analysis of a fowlpox virus genome sequence.</title>
        <authorList>
            <person name="Zhao Y."/>
            <person name="Liu S."/>
        </authorList>
    </citation>
    <scope>NUCLEOTIDE SEQUENCE [LARGE SCALE GENOMIC DNA]</scope>
    <source>
        <strain evidence="4 8">NX10</strain>
    </source>
</reference>
<reference evidence="5 7" key="1">
    <citation type="journal article" date="2004" name="J. Gen. Virol.">
        <title>Comparison of the genome sequence of FP9, an attenuated, tissue culture-adapted European fowlpox virus, with those of virulent American and European viruses.</title>
        <authorList>
            <person name="Skinner M.A."/>
            <person name="Laidlaw S.M."/>
        </authorList>
    </citation>
    <scope>NUCLEOTIDE SEQUENCE [LARGE SCALE GENOMIC DNA]</scope>
    <source>
        <strain evidence="5">HP1-438 Munich</strain>
    </source>
</reference>
<dbReference type="Proteomes" id="UP000627101">
    <property type="component" value="Segment"/>
</dbReference>
<protein>
    <submittedName>
        <fullName evidence="4">Ankyrin repeat family protein</fullName>
    </submittedName>
    <submittedName>
        <fullName evidence="5">Putative ankyrin-repeat protein</fullName>
    </submittedName>
</protein>
<feature type="repeat" description="ANK" evidence="2">
    <location>
        <begin position="265"/>
        <end position="294"/>
    </location>
</feature>
<dbReference type="EMBL" id="MW142017">
    <property type="protein sequence ID" value="QRM13557.1"/>
    <property type="molecule type" value="Genomic_DNA"/>
</dbReference>
<dbReference type="Proteomes" id="UP000515929">
    <property type="component" value="Segment"/>
</dbReference>
<dbReference type="InterPro" id="IPR036770">
    <property type="entry name" value="Ankyrin_rpt-contain_sf"/>
</dbReference>
<evidence type="ECO:0000259" key="3">
    <source>
        <dbReference type="Pfam" id="PF09372"/>
    </source>
</evidence>
<dbReference type="Pfam" id="PF09372">
    <property type="entry name" value="PRANC"/>
    <property type="match status" value="1"/>
</dbReference>
<feature type="repeat" description="ANK" evidence="2">
    <location>
        <begin position="37"/>
        <end position="69"/>
    </location>
</feature>
<dbReference type="Pfam" id="PF13606">
    <property type="entry name" value="Ank_3"/>
    <property type="match status" value="1"/>
</dbReference>
<feature type="domain" description="PRANC" evidence="3">
    <location>
        <begin position="500"/>
        <end position="591"/>
    </location>
</feature>
<gene>
    <name evidence="5" type="primary">fp9.024</name>
    <name evidence="4" type="synonym">ORF024</name>
</gene>
<dbReference type="EMBL" id="KX196452">
    <property type="protein sequence ID" value="ART91458.1"/>
    <property type="molecule type" value="Genomic_DNA"/>
</dbReference>
<dbReference type="Proteomes" id="UP000150838">
    <property type="component" value="Segment"/>
</dbReference>
<dbReference type="PROSITE" id="PS50297">
    <property type="entry name" value="ANK_REP_REGION"/>
    <property type="match status" value="7"/>
</dbReference>
<evidence type="ECO:0000313" key="6">
    <source>
        <dbReference type="EMBL" id="QRM13557.1"/>
    </source>
</evidence>
<dbReference type="Gene3D" id="1.25.40.20">
    <property type="entry name" value="Ankyrin repeat-containing domain"/>
    <property type="match status" value="3"/>
</dbReference>
<accession>Q70HC6</accession>
<dbReference type="PANTHER" id="PTHR24118:SF100">
    <property type="entry name" value="FYVE-TYPE DOMAIN-CONTAINING PROTEIN"/>
    <property type="match status" value="1"/>
</dbReference>
<dbReference type="InterPro" id="IPR002110">
    <property type="entry name" value="Ankyrin_rpt"/>
</dbReference>
<feature type="repeat" description="ANK" evidence="2">
    <location>
        <begin position="99"/>
        <end position="127"/>
    </location>
</feature>
<dbReference type="Pfam" id="PF12796">
    <property type="entry name" value="Ank_2"/>
    <property type="match status" value="3"/>
</dbReference>
<organism evidence="5 7">
    <name type="scientific">Fowlpox virus</name>
    <name type="common">FPV</name>
    <dbReference type="NCBI Taxonomy" id="10261"/>
    <lineage>
        <taxon>Viruses</taxon>
        <taxon>Varidnaviria</taxon>
        <taxon>Bamfordvirae</taxon>
        <taxon>Nucleocytoviricota</taxon>
        <taxon>Pokkesviricetes</taxon>
        <taxon>Chitovirales</taxon>
        <taxon>Poxviridae</taxon>
        <taxon>Chordopoxvirinae</taxon>
        <taxon>Avipoxvirus</taxon>
        <taxon>Avipoxvirus fowlpox</taxon>
    </lineage>
</organism>
<evidence type="ECO:0000313" key="8">
    <source>
        <dbReference type="Proteomes" id="UP000515929"/>
    </source>
</evidence>
<dbReference type="SUPFAM" id="SSF48403">
    <property type="entry name" value="Ankyrin repeat"/>
    <property type="match status" value="2"/>
</dbReference>
<accession>A0A385HAW5</accession>
<feature type="repeat" description="ANK" evidence="2">
    <location>
        <begin position="359"/>
        <end position="392"/>
    </location>
</feature>
<evidence type="ECO:0000313" key="4">
    <source>
        <dbReference type="EMBL" id="ART91458.1"/>
    </source>
</evidence>
<keyword evidence="1 2" id="KW-0040">ANK repeat</keyword>
<sequence length="596" mass="67939">MGNEKLRKDLHRTIRTRDLNAVKHIILKKYTFSNKNALSTPLYLAVSNSDIDIVKFLLDNGADINKCKSPPLHKAINLGNVEMVKLLVDHGADIEQVYLGNSPLYLALCKRNTNITKYLLERGADPNTLFINYCDAIYNKIPIDIFKILIKYKVSLNIQNSHFKTPIYYAIKCTNYPLIKLLLENNASLTIPEGYNNHYLITAVKHNCDISILRLLIKYGVPVNEQDDLERTSLHYCVSAGKHDILKLLLDYDADPNITDSCLGTPLHYAVSRNDIIATTLLIEKGANVNIHNDTIDTVLNIAVGNRNKILINLLLMYGANTRLKSRNPLIHKALETKDINILSEILNHGAEVNIYNREGYTPLYIAIITFMQIKFAKLLLRYGSNPNMKNESNENTPLHGAILSNRLDSVELLMSYNVDVHSINKLGHTPLSCINYISDKIATIIISKIVLDLEKDSNLFLLDGFKANIECIDQNDRFKVIRKNCEDELKSIRNIKLNHRYSLSIFLHSDNNNNILIRFLNHPKVEKLSSCISIYKKYIQKTKLSSSIRYKLIHDAIEYSNNISMINSVPINVKYMIMEMLDNKDLKSIIDSVNK</sequence>
<evidence type="ECO:0000256" key="2">
    <source>
        <dbReference type="PROSITE-ProRule" id="PRU00023"/>
    </source>
</evidence>
<evidence type="ECO:0000256" key="1">
    <source>
        <dbReference type="ARBA" id="ARBA00023043"/>
    </source>
</evidence>
<dbReference type="EMBL" id="AJ581527">
    <property type="protein sequence ID" value="CAE52570.1"/>
    <property type="molecule type" value="Genomic_DNA"/>
</dbReference>
<feature type="repeat" description="ANK" evidence="2">
    <location>
        <begin position="229"/>
        <end position="261"/>
    </location>
</feature>
<proteinExistence type="predicted"/>
<reference evidence="6" key="3">
    <citation type="journal article" date="2021" name="Arch. Virol.">
        <title>Characterisation of an Australian fowlpox virus carrying a near-full-length provirus of reticuloendotheliosis virus.</title>
        <authorList>
            <person name="Sarker S."/>
            <person name="Athukorala A."/>
            <person name="Bowden T.R."/>
            <person name="Boyle D.B."/>
        </authorList>
    </citation>
    <scope>NUCLEOTIDE SEQUENCE</scope>
    <source>
        <strain evidence="6">FWPV-S</strain>
    </source>
</reference>
<organismHost>
    <name type="scientific">Vertebrata</name>
    <name type="common">vertebrates</name>
    <dbReference type="NCBI Taxonomy" id="7742"/>
</organismHost>
<dbReference type="InterPro" id="IPR018272">
    <property type="entry name" value="PRANC_domain"/>
</dbReference>
<feature type="repeat" description="ANK" evidence="2">
    <location>
        <begin position="394"/>
        <end position="426"/>
    </location>
</feature>
<name>A0A385HAW5_FOWPV</name>
<evidence type="ECO:0000313" key="7">
    <source>
        <dbReference type="Proteomes" id="UP000150838"/>
    </source>
</evidence>
<dbReference type="PROSITE" id="PS50088">
    <property type="entry name" value="ANK_REPEAT"/>
    <property type="match status" value="7"/>
</dbReference>
<feature type="repeat" description="ANK" evidence="2">
    <location>
        <begin position="71"/>
        <end position="95"/>
    </location>
</feature>
<dbReference type="SMART" id="SM00248">
    <property type="entry name" value="ANK"/>
    <property type="match status" value="11"/>
</dbReference>
<evidence type="ECO:0000313" key="5">
    <source>
        <dbReference type="EMBL" id="CAE52570.1"/>
    </source>
</evidence>
<dbReference type="PANTHER" id="PTHR24118">
    <property type="entry name" value="POTE ANKYRIN DOMAIN"/>
    <property type="match status" value="1"/>
</dbReference>